<protein>
    <submittedName>
        <fullName evidence="7">Hydrolase glyoxylase</fullName>
    </submittedName>
</protein>
<dbReference type="SMART" id="SM00849">
    <property type="entry name" value="Lactamase_B"/>
    <property type="match status" value="1"/>
</dbReference>
<dbReference type="AlphaFoldDB" id="A0A919VKR1"/>
<comment type="caution">
    <text evidence="7">The sequence shown here is derived from an EMBL/GenBank/DDBJ whole genome shotgun (WGS) entry which is preliminary data.</text>
</comment>
<dbReference type="GO" id="GO:0046872">
    <property type="term" value="F:metal ion binding"/>
    <property type="evidence" value="ECO:0007669"/>
    <property type="project" value="UniProtKB-KW"/>
</dbReference>
<comment type="similarity">
    <text evidence="2">Belongs to the metallo-beta-lactamase superfamily.</text>
</comment>
<reference evidence="7" key="1">
    <citation type="submission" date="2021-03" db="EMBL/GenBank/DDBJ databases">
        <title>Whole genome shotgun sequence of Actinoplanes auranticolor NBRC 12245.</title>
        <authorList>
            <person name="Komaki H."/>
            <person name="Tamura T."/>
        </authorList>
    </citation>
    <scope>NUCLEOTIDE SEQUENCE</scope>
    <source>
        <strain evidence="7">NBRC 12245</strain>
    </source>
</reference>
<dbReference type="PANTHER" id="PTHR42978:SF7">
    <property type="entry name" value="METALLO-HYDROLASE RV2300C-RELATED"/>
    <property type="match status" value="1"/>
</dbReference>
<name>A0A919VKR1_9ACTN</name>
<dbReference type="InterPro" id="IPR001279">
    <property type="entry name" value="Metallo-B-lactamas"/>
</dbReference>
<accession>A0A919VKR1</accession>
<dbReference type="SUPFAM" id="SSF56281">
    <property type="entry name" value="Metallo-hydrolase/oxidoreductase"/>
    <property type="match status" value="1"/>
</dbReference>
<gene>
    <name evidence="7" type="ORF">Aau02nite_24840</name>
</gene>
<dbReference type="Pfam" id="PF00753">
    <property type="entry name" value="Lactamase_B"/>
    <property type="match status" value="1"/>
</dbReference>
<evidence type="ECO:0000313" key="7">
    <source>
        <dbReference type="EMBL" id="GIM66858.1"/>
    </source>
</evidence>
<evidence type="ECO:0000313" key="8">
    <source>
        <dbReference type="Proteomes" id="UP000681340"/>
    </source>
</evidence>
<evidence type="ECO:0000256" key="2">
    <source>
        <dbReference type="ARBA" id="ARBA00007749"/>
    </source>
</evidence>
<feature type="domain" description="Metallo-beta-lactamase" evidence="6">
    <location>
        <begin position="34"/>
        <end position="248"/>
    </location>
</feature>
<keyword evidence="4 7" id="KW-0378">Hydrolase</keyword>
<proteinExistence type="inferred from homology"/>
<dbReference type="Gene3D" id="3.60.15.10">
    <property type="entry name" value="Ribonuclease Z/Hydroxyacylglutathione hydrolase-like"/>
    <property type="match status" value="1"/>
</dbReference>
<sequence>MNHSIWILEYGYVDRFPASNLFAGQPHEGHRRMPYCFGLVRSADRCVLVDTGFADQAIYDRLTAKYGDTRWRAPVDVLRRAGVRPEQVDTVLLTHNHFDHAGCVDAFPAAHVWIQRREIESYLAAAARPARFEFLTRSCQADLPEQLAARACTLVDGAAEVAPGIELRPAPGTHTAGSQLVAVTNAADGTWVFAGDNVYSYENLEGLRGDGVLAPIAMTTGSATAWLDFADGLLAGVGGDTRRILPFHEAAVWDRFPSTTYDDGLHVAEVSLAGGHPSVVSAGRTGR</sequence>
<keyword evidence="3" id="KW-0479">Metal-binding</keyword>
<dbReference type="RefSeq" id="WP_212988511.1">
    <property type="nucleotide sequence ID" value="NZ_BAABEA010000019.1"/>
</dbReference>
<evidence type="ECO:0000256" key="3">
    <source>
        <dbReference type="ARBA" id="ARBA00022723"/>
    </source>
</evidence>
<evidence type="ECO:0000259" key="6">
    <source>
        <dbReference type="SMART" id="SM00849"/>
    </source>
</evidence>
<dbReference type="InterPro" id="IPR036866">
    <property type="entry name" value="RibonucZ/Hydroxyglut_hydro"/>
</dbReference>
<dbReference type="PANTHER" id="PTHR42978">
    <property type="entry name" value="QUORUM-QUENCHING LACTONASE YTNP-RELATED-RELATED"/>
    <property type="match status" value="1"/>
</dbReference>
<keyword evidence="8" id="KW-1185">Reference proteome</keyword>
<dbReference type="EMBL" id="BOQL01000021">
    <property type="protein sequence ID" value="GIM66858.1"/>
    <property type="molecule type" value="Genomic_DNA"/>
</dbReference>
<evidence type="ECO:0000256" key="5">
    <source>
        <dbReference type="ARBA" id="ARBA00022833"/>
    </source>
</evidence>
<comment type="cofactor">
    <cofactor evidence="1">
        <name>Zn(2+)</name>
        <dbReference type="ChEBI" id="CHEBI:29105"/>
    </cofactor>
</comment>
<dbReference type="CDD" id="cd07729">
    <property type="entry name" value="AHL_lactonase_MBL-fold"/>
    <property type="match status" value="1"/>
</dbReference>
<dbReference type="Proteomes" id="UP000681340">
    <property type="component" value="Unassembled WGS sequence"/>
</dbReference>
<keyword evidence="5" id="KW-0862">Zinc</keyword>
<dbReference type="GO" id="GO:0016787">
    <property type="term" value="F:hydrolase activity"/>
    <property type="evidence" value="ECO:0007669"/>
    <property type="project" value="UniProtKB-KW"/>
</dbReference>
<evidence type="ECO:0000256" key="4">
    <source>
        <dbReference type="ARBA" id="ARBA00022801"/>
    </source>
</evidence>
<dbReference type="InterPro" id="IPR051013">
    <property type="entry name" value="MBL_superfamily_lactonases"/>
</dbReference>
<organism evidence="7 8">
    <name type="scientific">Actinoplanes auranticolor</name>
    <dbReference type="NCBI Taxonomy" id="47988"/>
    <lineage>
        <taxon>Bacteria</taxon>
        <taxon>Bacillati</taxon>
        <taxon>Actinomycetota</taxon>
        <taxon>Actinomycetes</taxon>
        <taxon>Micromonosporales</taxon>
        <taxon>Micromonosporaceae</taxon>
        <taxon>Actinoplanes</taxon>
    </lineage>
</organism>
<evidence type="ECO:0000256" key="1">
    <source>
        <dbReference type="ARBA" id="ARBA00001947"/>
    </source>
</evidence>